<evidence type="ECO:0000313" key="2">
    <source>
        <dbReference type="Proteomes" id="UP001363622"/>
    </source>
</evidence>
<dbReference type="EMBL" id="JBBPHU010000010">
    <property type="protein sequence ID" value="KAK7512992.1"/>
    <property type="molecule type" value="Genomic_DNA"/>
</dbReference>
<keyword evidence="2" id="KW-1185">Reference proteome</keyword>
<evidence type="ECO:0000313" key="1">
    <source>
        <dbReference type="EMBL" id="KAK7512992.1"/>
    </source>
</evidence>
<accession>A0ABR1KE06</accession>
<organism evidence="1 2">
    <name type="scientific">Phyllosticta citriasiana</name>
    <dbReference type="NCBI Taxonomy" id="595635"/>
    <lineage>
        <taxon>Eukaryota</taxon>
        <taxon>Fungi</taxon>
        <taxon>Dikarya</taxon>
        <taxon>Ascomycota</taxon>
        <taxon>Pezizomycotina</taxon>
        <taxon>Dothideomycetes</taxon>
        <taxon>Dothideomycetes incertae sedis</taxon>
        <taxon>Botryosphaeriales</taxon>
        <taxon>Phyllostictaceae</taxon>
        <taxon>Phyllosticta</taxon>
    </lineage>
</organism>
<gene>
    <name evidence="1" type="ORF">IWZ03DRAFT_417158</name>
</gene>
<comment type="caution">
    <text evidence="1">The sequence shown here is derived from an EMBL/GenBank/DDBJ whole genome shotgun (WGS) entry which is preliminary data.</text>
</comment>
<proteinExistence type="predicted"/>
<protein>
    <submittedName>
        <fullName evidence="1">Uncharacterized protein</fullName>
    </submittedName>
</protein>
<reference evidence="1 2" key="1">
    <citation type="submission" date="2024-04" db="EMBL/GenBank/DDBJ databases">
        <title>Phyllosticta paracitricarpa is synonymous to the EU quarantine fungus P. citricarpa based on phylogenomic analyses.</title>
        <authorList>
            <consortium name="Lawrence Berkeley National Laboratory"/>
            <person name="Van Ingen-Buijs V.A."/>
            <person name="Van Westerhoven A.C."/>
            <person name="Haridas S."/>
            <person name="Skiadas P."/>
            <person name="Martin F."/>
            <person name="Groenewald J.Z."/>
            <person name="Crous P.W."/>
            <person name="Seidl M.F."/>
        </authorList>
    </citation>
    <scope>NUCLEOTIDE SEQUENCE [LARGE SCALE GENOMIC DNA]</scope>
    <source>
        <strain evidence="1 2">CBS 123371</strain>
    </source>
</reference>
<sequence length="68" mass="8034">MSNFLLGLFDNPYVDEDYAEKVVGNEYFVREGKLAQRRSYTLLTNNNTTLPLRRDVPTKFFIDRTTRL</sequence>
<dbReference type="Proteomes" id="UP001363622">
    <property type="component" value="Unassembled WGS sequence"/>
</dbReference>
<name>A0ABR1KE06_9PEZI</name>